<dbReference type="InterPro" id="IPR000515">
    <property type="entry name" value="MetI-like"/>
</dbReference>
<evidence type="ECO:0000256" key="4">
    <source>
        <dbReference type="ARBA" id="ARBA00022448"/>
    </source>
</evidence>
<comment type="subcellular location">
    <subcellularLocation>
        <location evidence="9">Cell inner membrane</location>
        <topology evidence="9">Multi-pass membrane protein</topology>
    </subcellularLocation>
    <subcellularLocation>
        <location evidence="1">Cell membrane</location>
        <topology evidence="1">Multi-pass membrane protein</topology>
    </subcellularLocation>
</comment>
<dbReference type="CDD" id="cd06261">
    <property type="entry name" value="TM_PBP2"/>
    <property type="match status" value="1"/>
</dbReference>
<dbReference type="InterPro" id="IPR005672">
    <property type="entry name" value="Phosphate_PstA"/>
</dbReference>
<dbReference type="RefSeq" id="WP_255913780.1">
    <property type="nucleotide sequence ID" value="NZ_JANFQO010000006.1"/>
</dbReference>
<keyword evidence="12" id="KW-1185">Reference proteome</keyword>
<dbReference type="PANTHER" id="PTHR43470">
    <property type="entry name" value="PHOSPHATE TRANSPORT SYSTEM PERMEASE PROTEIN PSTA-RELATED"/>
    <property type="match status" value="1"/>
</dbReference>
<dbReference type="Gene3D" id="1.10.3720.10">
    <property type="entry name" value="MetI-like"/>
    <property type="match status" value="1"/>
</dbReference>
<keyword evidence="6 9" id="KW-0812">Transmembrane</keyword>
<reference evidence="11" key="1">
    <citation type="submission" date="2022-07" db="EMBL/GenBank/DDBJ databases">
        <title>Tahibacter sp., a new gammaproteobacterium isolated from the silt sample collected at pig farm.</title>
        <authorList>
            <person name="Chen H."/>
        </authorList>
    </citation>
    <scope>NUCLEOTIDE SEQUENCE</scope>
    <source>
        <strain evidence="11">P2K</strain>
    </source>
</reference>
<organism evidence="11 12">
    <name type="scientific">Tahibacter harae</name>
    <dbReference type="NCBI Taxonomy" id="2963937"/>
    <lineage>
        <taxon>Bacteria</taxon>
        <taxon>Pseudomonadati</taxon>
        <taxon>Pseudomonadota</taxon>
        <taxon>Gammaproteobacteria</taxon>
        <taxon>Lysobacterales</taxon>
        <taxon>Rhodanobacteraceae</taxon>
        <taxon>Tahibacter</taxon>
    </lineage>
</organism>
<feature type="transmembrane region" description="Helical" evidence="9">
    <location>
        <begin position="413"/>
        <end position="432"/>
    </location>
</feature>
<sequence length="445" mass="46492">MLRTGTRHAPRRRGDSGLWLAAGAVALSLAALIALLFVLLQQSARPFLPAAVAELRWQGAAGPQQALAAIVREDADELIARASEWQRRGGAYLRIARADLLERTFPPDALALRLADGRELYLRGDAHALAALPSAAGLALPGMPAELPLRRGELVEILAPNQLGPGGRLRVATQRAWAFVSGSPGGDSGSAGLLPALVGTVVLVLLMSVLVMPLGVLVALWLHEYAGRGALAQLLRAAVANLAGVPSVIYGLFGLVLFVHGLGAGLDALFHADALPSPTWGTGGLLWSALTLALLTLPVVVIAVEEGLARVPAGLRQGALALGATRAEMLWRVVLPVARPALLTALILAVARAAGEVAPLMLVGAVKYAPALPLDGEFPYLHLSKQFMHLGHSVYDLALTGADAQRDLGEAHAAALLLLIVVVALNAAAIVVRNRLRERSRELSA</sequence>
<evidence type="ECO:0000259" key="10">
    <source>
        <dbReference type="PROSITE" id="PS50928"/>
    </source>
</evidence>
<evidence type="ECO:0000256" key="2">
    <source>
        <dbReference type="ARBA" id="ARBA00007069"/>
    </source>
</evidence>
<dbReference type="Proteomes" id="UP001165498">
    <property type="component" value="Unassembled WGS sequence"/>
</dbReference>
<feature type="transmembrane region" description="Helical" evidence="9">
    <location>
        <begin position="329"/>
        <end position="351"/>
    </location>
</feature>
<feature type="domain" description="ABC transmembrane type-1" evidence="10">
    <location>
        <begin position="197"/>
        <end position="429"/>
    </location>
</feature>
<comment type="caution">
    <text evidence="11">The sequence shown here is derived from an EMBL/GenBank/DDBJ whole genome shotgun (WGS) entry which is preliminary data.</text>
</comment>
<feature type="transmembrane region" description="Helical" evidence="9">
    <location>
        <begin position="20"/>
        <end position="40"/>
    </location>
</feature>
<accession>A0ABT1QRF0</accession>
<dbReference type="PROSITE" id="PS50928">
    <property type="entry name" value="ABC_TM1"/>
    <property type="match status" value="1"/>
</dbReference>
<keyword evidence="5 9" id="KW-1003">Cell membrane</keyword>
<evidence type="ECO:0000256" key="9">
    <source>
        <dbReference type="RuleBase" id="RU363043"/>
    </source>
</evidence>
<dbReference type="NCBIfam" id="TIGR00974">
    <property type="entry name" value="3a0107s02c"/>
    <property type="match status" value="1"/>
</dbReference>
<dbReference type="SUPFAM" id="SSF161098">
    <property type="entry name" value="MetI-like"/>
    <property type="match status" value="1"/>
</dbReference>
<evidence type="ECO:0000313" key="12">
    <source>
        <dbReference type="Proteomes" id="UP001165498"/>
    </source>
</evidence>
<keyword evidence="8 9" id="KW-0472">Membrane</keyword>
<evidence type="ECO:0000256" key="3">
    <source>
        <dbReference type="ARBA" id="ARBA00016864"/>
    </source>
</evidence>
<keyword evidence="7 9" id="KW-1133">Transmembrane helix</keyword>
<dbReference type="Pfam" id="PF00528">
    <property type="entry name" value="BPD_transp_1"/>
    <property type="match status" value="1"/>
</dbReference>
<evidence type="ECO:0000256" key="8">
    <source>
        <dbReference type="ARBA" id="ARBA00023136"/>
    </source>
</evidence>
<gene>
    <name evidence="11" type="primary">pstA</name>
    <name evidence="11" type="ORF">NM961_08925</name>
</gene>
<dbReference type="EMBL" id="JANFQO010000006">
    <property type="protein sequence ID" value="MCQ4164832.1"/>
    <property type="molecule type" value="Genomic_DNA"/>
</dbReference>
<comment type="similarity">
    <text evidence="2 9">Belongs to the binding-protein-dependent transport system permease family. CysTW subfamily.</text>
</comment>
<evidence type="ECO:0000256" key="7">
    <source>
        <dbReference type="ARBA" id="ARBA00022989"/>
    </source>
</evidence>
<feature type="transmembrane region" description="Helical" evidence="9">
    <location>
        <begin position="193"/>
        <end position="222"/>
    </location>
</feature>
<proteinExistence type="inferred from homology"/>
<keyword evidence="4" id="KW-0813">Transport</keyword>
<feature type="transmembrane region" description="Helical" evidence="9">
    <location>
        <begin position="234"/>
        <end position="259"/>
    </location>
</feature>
<evidence type="ECO:0000256" key="1">
    <source>
        <dbReference type="ARBA" id="ARBA00004651"/>
    </source>
</evidence>
<dbReference type="InterPro" id="IPR035906">
    <property type="entry name" value="MetI-like_sf"/>
</dbReference>
<evidence type="ECO:0000256" key="6">
    <source>
        <dbReference type="ARBA" id="ARBA00022692"/>
    </source>
</evidence>
<evidence type="ECO:0000313" key="11">
    <source>
        <dbReference type="EMBL" id="MCQ4164832.1"/>
    </source>
</evidence>
<feature type="transmembrane region" description="Helical" evidence="9">
    <location>
        <begin position="285"/>
        <end position="308"/>
    </location>
</feature>
<name>A0ABT1QRF0_9GAMM</name>
<evidence type="ECO:0000256" key="5">
    <source>
        <dbReference type="ARBA" id="ARBA00022475"/>
    </source>
</evidence>
<dbReference type="PANTHER" id="PTHR43470:SF6">
    <property type="entry name" value="PHOSPHATE TRANSPORT SYSTEM PERMEASE PROTEIN PSTA"/>
    <property type="match status" value="1"/>
</dbReference>
<protein>
    <recommendedName>
        <fullName evidence="3 9">Phosphate transport system permease protein PstA</fullName>
    </recommendedName>
</protein>